<dbReference type="EMBL" id="BMPT01000009">
    <property type="protein sequence ID" value="GGM27849.1"/>
    <property type="molecule type" value="Genomic_DNA"/>
</dbReference>
<reference evidence="4" key="1">
    <citation type="journal article" date="2014" name="Int. J. Syst. Evol. Microbiol.">
        <title>Complete genome sequence of Corynebacterium casei LMG S-19264T (=DSM 44701T), isolated from a smear-ripened cheese.</title>
        <authorList>
            <consortium name="US DOE Joint Genome Institute (JGI-PGF)"/>
            <person name="Walter F."/>
            <person name="Albersmeier A."/>
            <person name="Kalinowski J."/>
            <person name="Ruckert C."/>
        </authorList>
    </citation>
    <scope>NUCLEOTIDE SEQUENCE</scope>
    <source>
        <strain evidence="4">JCM 3051</strain>
    </source>
</reference>
<keyword evidence="2" id="KW-0808">Transferase</keyword>
<dbReference type="Proteomes" id="UP000655589">
    <property type="component" value="Unassembled WGS sequence"/>
</dbReference>
<evidence type="ECO:0000256" key="3">
    <source>
        <dbReference type="ARBA" id="ARBA00022691"/>
    </source>
</evidence>
<gene>
    <name evidence="4" type="ORF">GCM10010102_24450</name>
</gene>
<accession>A0A8H9L3K3</accession>
<evidence type="ECO:0000256" key="1">
    <source>
        <dbReference type="ARBA" id="ARBA00022603"/>
    </source>
</evidence>
<dbReference type="GO" id="GO:0032259">
    <property type="term" value="P:methylation"/>
    <property type="evidence" value="ECO:0007669"/>
    <property type="project" value="UniProtKB-KW"/>
</dbReference>
<proteinExistence type="predicted"/>
<dbReference type="CDD" id="cd02440">
    <property type="entry name" value="AdoMet_MTases"/>
    <property type="match status" value="1"/>
</dbReference>
<evidence type="ECO:0000313" key="4">
    <source>
        <dbReference type="EMBL" id="GGM27849.1"/>
    </source>
</evidence>
<dbReference type="PANTHER" id="PTHR43464:SF19">
    <property type="entry name" value="UBIQUINONE BIOSYNTHESIS O-METHYLTRANSFERASE, MITOCHONDRIAL"/>
    <property type="match status" value="1"/>
</dbReference>
<protein>
    <recommendedName>
        <fullName evidence="6">Methyltransferase family protein</fullName>
    </recommendedName>
</protein>
<evidence type="ECO:0000256" key="2">
    <source>
        <dbReference type="ARBA" id="ARBA00022679"/>
    </source>
</evidence>
<evidence type="ECO:0008006" key="6">
    <source>
        <dbReference type="Google" id="ProtNLM"/>
    </source>
</evidence>
<dbReference type="InterPro" id="IPR029063">
    <property type="entry name" value="SAM-dependent_MTases_sf"/>
</dbReference>
<reference evidence="4" key="2">
    <citation type="submission" date="2020-09" db="EMBL/GenBank/DDBJ databases">
        <authorList>
            <person name="Sun Q."/>
            <person name="Ohkuma M."/>
        </authorList>
    </citation>
    <scope>NUCLEOTIDE SEQUENCE</scope>
    <source>
        <strain evidence="4">JCM 3051</strain>
    </source>
</reference>
<comment type="caution">
    <text evidence="4">The sequence shown here is derived from an EMBL/GenBank/DDBJ whole genome shotgun (WGS) entry which is preliminary data.</text>
</comment>
<name>A0A8H9L3K3_9MICO</name>
<dbReference type="GO" id="GO:0008168">
    <property type="term" value="F:methyltransferase activity"/>
    <property type="evidence" value="ECO:0007669"/>
    <property type="project" value="UniProtKB-KW"/>
</dbReference>
<dbReference type="SUPFAM" id="SSF53335">
    <property type="entry name" value="S-adenosyl-L-methionine-dependent methyltransferases"/>
    <property type="match status" value="1"/>
</dbReference>
<organism evidence="4 5">
    <name type="scientific">Promicromonospora citrea</name>
    <dbReference type="NCBI Taxonomy" id="43677"/>
    <lineage>
        <taxon>Bacteria</taxon>
        <taxon>Bacillati</taxon>
        <taxon>Actinomycetota</taxon>
        <taxon>Actinomycetes</taxon>
        <taxon>Micrococcales</taxon>
        <taxon>Promicromonosporaceae</taxon>
        <taxon>Promicromonospora</taxon>
    </lineage>
</organism>
<keyword evidence="3" id="KW-0949">S-adenosyl-L-methionine</keyword>
<keyword evidence="1" id="KW-0489">Methyltransferase</keyword>
<dbReference type="PANTHER" id="PTHR43464">
    <property type="entry name" value="METHYLTRANSFERASE"/>
    <property type="match status" value="1"/>
</dbReference>
<evidence type="ECO:0000313" key="5">
    <source>
        <dbReference type="Proteomes" id="UP000655589"/>
    </source>
</evidence>
<dbReference type="RefSeq" id="WP_171108592.1">
    <property type="nucleotide sequence ID" value="NZ_BMPT01000009.1"/>
</dbReference>
<keyword evidence="5" id="KW-1185">Reference proteome</keyword>
<dbReference type="AlphaFoldDB" id="A0A8H9L3K3"/>
<sequence length="224" mass="23245">MTAEAERLVSPVVLFEAALGGSPVTAVHLPRTGPVHTGPVDVEAWTAEQDAVDDAIVALCEGPVLDVGCGPGRFAAALAARGVPALGIDVSRAAVRRARERGAVALLRAVEGPVPGEGRWGTVLLADGNIGIGGDPLALLRRCRELARPGGLLLVEADPDPDTDVTGPLVLHADDGRRSHPMPWARAGSRVLRVLSAELGLAVDQVWELGDRVMMALRTPAGAR</sequence>
<dbReference type="Pfam" id="PF13489">
    <property type="entry name" value="Methyltransf_23"/>
    <property type="match status" value="1"/>
</dbReference>
<dbReference type="Gene3D" id="3.40.50.150">
    <property type="entry name" value="Vaccinia Virus protein VP39"/>
    <property type="match status" value="1"/>
</dbReference>